<feature type="region of interest" description="Disordered" evidence="6">
    <location>
        <begin position="1"/>
        <end position="114"/>
    </location>
</feature>
<dbReference type="RefSeq" id="WP_354435057.1">
    <property type="nucleotide sequence ID" value="NZ_JBEPLY010000012.1"/>
</dbReference>
<evidence type="ECO:0000313" key="9">
    <source>
        <dbReference type="Proteomes" id="UP001549164"/>
    </source>
</evidence>
<keyword evidence="4 7" id="KW-0472">Membrane</keyword>
<keyword evidence="9" id="KW-1185">Reference proteome</keyword>
<accession>A0ABV2IGE8</accession>
<evidence type="ECO:0000256" key="6">
    <source>
        <dbReference type="SAM" id="MobiDB-lite"/>
    </source>
</evidence>
<feature type="transmembrane region" description="Helical" evidence="7">
    <location>
        <begin position="115"/>
        <end position="139"/>
    </location>
</feature>
<evidence type="ECO:0000256" key="4">
    <source>
        <dbReference type="ARBA" id="ARBA00023136"/>
    </source>
</evidence>
<evidence type="ECO:0000256" key="3">
    <source>
        <dbReference type="ARBA" id="ARBA00022989"/>
    </source>
</evidence>
<dbReference type="Proteomes" id="UP001549164">
    <property type="component" value="Unassembled WGS sequence"/>
</dbReference>
<dbReference type="InterPro" id="IPR019133">
    <property type="entry name" value="MIC60"/>
</dbReference>
<evidence type="ECO:0000256" key="2">
    <source>
        <dbReference type="ARBA" id="ARBA00022692"/>
    </source>
</evidence>
<proteinExistence type="predicted"/>
<protein>
    <recommendedName>
        <fullName evidence="10">Phage tail protein</fullName>
    </recommendedName>
</protein>
<reference evidence="8 9" key="1">
    <citation type="submission" date="2024-06" db="EMBL/GenBank/DDBJ databases">
        <title>Genomic Encyclopedia of Type Strains, Phase IV (KMG-IV): sequencing the most valuable type-strain genomes for metagenomic binning, comparative biology and taxonomic classification.</title>
        <authorList>
            <person name="Goeker M."/>
        </authorList>
    </citation>
    <scope>NUCLEOTIDE SEQUENCE [LARGE SCALE GENOMIC DNA]</scope>
    <source>
        <strain evidence="8 9">DSM 28102</strain>
    </source>
</reference>
<comment type="subcellular location">
    <subcellularLocation>
        <location evidence="1">Membrane</location>
    </subcellularLocation>
</comment>
<evidence type="ECO:0000256" key="5">
    <source>
        <dbReference type="SAM" id="Coils"/>
    </source>
</evidence>
<evidence type="ECO:0000313" key="8">
    <source>
        <dbReference type="EMBL" id="MET3601232.1"/>
    </source>
</evidence>
<evidence type="ECO:0000256" key="1">
    <source>
        <dbReference type="ARBA" id="ARBA00004370"/>
    </source>
</evidence>
<dbReference type="EMBL" id="JBEPLY010000012">
    <property type="protein sequence ID" value="MET3601232.1"/>
    <property type="molecule type" value="Genomic_DNA"/>
</dbReference>
<sequence length="440" mass="44824">MVSDTPSQPPKNEKHDENAVTPADEAGREAGTPPVAPEENDAAVKTAMADVAAAIKRHEEHGAEETPAGTDGETDETAVGEDKPETASGDGNAAPPPPPPADETPQGKRGPGIGAFLAAGVAGGIIALAGAAALSYAGLLGPLSSSSDELEDELASLRQEITALKSGDQSNAVSSFQSDLSALKSQVESLSSGSDSSDSVAALQQQVAKLQSTVQSDANRLQSLAQENETLKSDIGSARQTMQQKLTALEQKVNTPGKDLAVARAIAAAGLKSAIDRGQNFETALSTYAQVAPQGTDLSALKSLAASGVPTREALTEQFSSIANSIIAAADQPPPDTGIFDRLVDSAKGLVNVRPVGDVEGDSTPAIVARIENNLKLGNLEQAEQEWQTLPEDAKTVSADFENALSARIKADALVSETLSSALGSTAGAPAAAPQSTPAN</sequence>
<dbReference type="Pfam" id="PF09731">
    <property type="entry name" value="Mitofilin"/>
    <property type="match status" value="1"/>
</dbReference>
<name>A0ABV2IGE8_9HYPH</name>
<evidence type="ECO:0008006" key="10">
    <source>
        <dbReference type="Google" id="ProtNLM"/>
    </source>
</evidence>
<comment type="caution">
    <text evidence="8">The sequence shown here is derived from an EMBL/GenBank/DDBJ whole genome shotgun (WGS) entry which is preliminary data.</text>
</comment>
<keyword evidence="5" id="KW-0175">Coiled coil</keyword>
<organism evidence="8 9">
    <name type="scientific">Martelella mangrovi</name>
    <dbReference type="NCBI Taxonomy" id="1397477"/>
    <lineage>
        <taxon>Bacteria</taxon>
        <taxon>Pseudomonadati</taxon>
        <taxon>Pseudomonadota</taxon>
        <taxon>Alphaproteobacteria</taxon>
        <taxon>Hyphomicrobiales</taxon>
        <taxon>Aurantimonadaceae</taxon>
        <taxon>Martelella</taxon>
    </lineage>
</organism>
<evidence type="ECO:0000256" key="7">
    <source>
        <dbReference type="SAM" id="Phobius"/>
    </source>
</evidence>
<keyword evidence="2 7" id="KW-0812">Transmembrane</keyword>
<gene>
    <name evidence="8" type="ORF">ABID12_003188</name>
</gene>
<feature type="coiled-coil region" evidence="5">
    <location>
        <begin position="200"/>
        <end position="241"/>
    </location>
</feature>
<feature type="compositionally biased region" description="Low complexity" evidence="6">
    <location>
        <begin position="43"/>
        <end position="54"/>
    </location>
</feature>
<dbReference type="Gene3D" id="1.10.287.1490">
    <property type="match status" value="1"/>
</dbReference>
<keyword evidence="3 7" id="KW-1133">Transmembrane helix</keyword>